<dbReference type="PANTHER" id="PTHR11242:SF0">
    <property type="entry name" value="TPR_REGION DOMAIN-CONTAINING PROTEIN"/>
    <property type="match status" value="1"/>
</dbReference>
<dbReference type="PROSITE" id="PS50005">
    <property type="entry name" value="TPR"/>
    <property type="match status" value="1"/>
</dbReference>
<comment type="caution">
    <text evidence="5">The sequence shown here is derived from an EMBL/GenBank/DDBJ whole genome shotgun (WGS) entry which is preliminary data.</text>
</comment>
<feature type="compositionally biased region" description="Polar residues" evidence="4">
    <location>
        <begin position="570"/>
        <end position="586"/>
    </location>
</feature>
<evidence type="ECO:0000256" key="1">
    <source>
        <dbReference type="ARBA" id="ARBA00022737"/>
    </source>
</evidence>
<dbReference type="Gene3D" id="1.25.40.10">
    <property type="entry name" value="Tetratricopeptide repeat domain"/>
    <property type="match status" value="1"/>
</dbReference>
<evidence type="ECO:0000256" key="2">
    <source>
        <dbReference type="ARBA" id="ARBA00022803"/>
    </source>
</evidence>
<sequence length="639" mass="70091">MTNVAAHPDEPDAAASSITALVEAVTDATQDDDSVRIAGLKSLTQLCCGTLSPGDVELLKQLKSTLLSGHFEAVDCDDASELHAAKWQLLTKLLRADAVAFPASEQDLRTVLAAMLADRFVSSDVLTAMAQWLVLLSSNGSMSSSSSLLLDVRILEGEQEETYVELVKQMYVTLGGNLQLRQQLAAMLEKLVSSKEQAKQVVKSGTLRAILQIALEQSEDRGDAVLLQNFVLVGTRVASLVCFPVAASELTDNLEEGKTVRSVDENRRTVCELVVALMLSGVSLVFGDGVRMLQLVIDSPQCRSLLPMVPDLRGALEKAHTMVRLKDGKLGHEEYLKELCEAQYGLLSPDIDNYERQHGSVVGLHSDEETYHNDKSGEKALEVATKYKAQGNAFFRRGNFPTARVFYRRAIAVLRAAQRQEETLLRSLSVDDLLARCSIGASIQVCSQRGNQWQDAMVSDVEGIGSASQVEVLYDDGDQEDEWVSISRVRLRMNTKLLTAFDDLAVDCSMNMGKVFTALGDHDQAVQCFSHALSIRGGKLIAALYSRGIANMARRDLTAAQQDLWDANQQCRAQQKSSASGGTSKTNTRDAEQTRALHKQIVAAYKKLQQIHANNKRLDKKVIKQMVKYLSTIPALQDE</sequence>
<evidence type="ECO:0000256" key="4">
    <source>
        <dbReference type="SAM" id="MobiDB-lite"/>
    </source>
</evidence>
<dbReference type="Proteomes" id="UP001165121">
    <property type="component" value="Unassembled WGS sequence"/>
</dbReference>
<dbReference type="EMBL" id="BSXT01000729">
    <property type="protein sequence ID" value="GMF33119.1"/>
    <property type="molecule type" value="Genomic_DNA"/>
</dbReference>
<dbReference type="AlphaFoldDB" id="A0A9W6X7K7"/>
<dbReference type="SMART" id="SM00028">
    <property type="entry name" value="TPR"/>
    <property type="match status" value="2"/>
</dbReference>
<reference evidence="5" key="1">
    <citation type="submission" date="2023-04" db="EMBL/GenBank/DDBJ databases">
        <title>Phytophthora fragariaefolia NBRC 109709.</title>
        <authorList>
            <person name="Ichikawa N."/>
            <person name="Sato H."/>
            <person name="Tonouchi N."/>
        </authorList>
    </citation>
    <scope>NUCLEOTIDE SEQUENCE</scope>
    <source>
        <strain evidence="5">NBRC 109709</strain>
    </source>
</reference>
<dbReference type="OrthoDB" id="75841at2759"/>
<feature type="region of interest" description="Disordered" evidence="4">
    <location>
        <begin position="570"/>
        <end position="593"/>
    </location>
</feature>
<dbReference type="SUPFAM" id="SSF48371">
    <property type="entry name" value="ARM repeat"/>
    <property type="match status" value="1"/>
</dbReference>
<dbReference type="SUPFAM" id="SSF48452">
    <property type="entry name" value="TPR-like"/>
    <property type="match status" value="1"/>
</dbReference>
<feature type="repeat" description="TPR" evidence="3">
    <location>
        <begin position="506"/>
        <end position="539"/>
    </location>
</feature>
<evidence type="ECO:0000313" key="6">
    <source>
        <dbReference type="Proteomes" id="UP001165121"/>
    </source>
</evidence>
<gene>
    <name evidence="5" type="ORF">Pfra01_000809900</name>
</gene>
<evidence type="ECO:0000256" key="3">
    <source>
        <dbReference type="PROSITE-ProRule" id="PRU00339"/>
    </source>
</evidence>
<proteinExistence type="predicted"/>
<accession>A0A9W6X7K7</accession>
<evidence type="ECO:0000313" key="5">
    <source>
        <dbReference type="EMBL" id="GMF33119.1"/>
    </source>
</evidence>
<protein>
    <submittedName>
        <fullName evidence="5">Unnamed protein product</fullName>
    </submittedName>
</protein>
<dbReference type="InterPro" id="IPR019734">
    <property type="entry name" value="TPR_rpt"/>
</dbReference>
<dbReference type="InterPro" id="IPR039663">
    <property type="entry name" value="AIP/AIPL1/TTC9"/>
</dbReference>
<dbReference type="InterPro" id="IPR011990">
    <property type="entry name" value="TPR-like_helical_dom_sf"/>
</dbReference>
<organism evidence="5 6">
    <name type="scientific">Phytophthora fragariaefolia</name>
    <dbReference type="NCBI Taxonomy" id="1490495"/>
    <lineage>
        <taxon>Eukaryota</taxon>
        <taxon>Sar</taxon>
        <taxon>Stramenopiles</taxon>
        <taxon>Oomycota</taxon>
        <taxon>Peronosporomycetes</taxon>
        <taxon>Peronosporales</taxon>
        <taxon>Peronosporaceae</taxon>
        <taxon>Phytophthora</taxon>
    </lineage>
</organism>
<keyword evidence="2 3" id="KW-0802">TPR repeat</keyword>
<keyword evidence="6" id="KW-1185">Reference proteome</keyword>
<dbReference type="InterPro" id="IPR016024">
    <property type="entry name" value="ARM-type_fold"/>
</dbReference>
<dbReference type="PANTHER" id="PTHR11242">
    <property type="entry name" value="ARYL HYDROCARBON RECEPTOR INTERACTING PROTEIN RELATED"/>
    <property type="match status" value="1"/>
</dbReference>
<name>A0A9W6X7K7_9STRA</name>
<keyword evidence="1" id="KW-0677">Repeat</keyword>